<evidence type="ECO:0000313" key="7">
    <source>
        <dbReference type="EMBL" id="VFR95331.1"/>
    </source>
</evidence>
<evidence type="ECO:0000256" key="1">
    <source>
        <dbReference type="SAM" id="Phobius"/>
    </source>
</evidence>
<dbReference type="EMBL" id="CAADID010000022">
    <property type="protein sequence ID" value="VFR72863.1"/>
    <property type="molecule type" value="Genomic_DNA"/>
</dbReference>
<keyword evidence="1" id="KW-1133">Transmembrane helix</keyword>
<dbReference type="EMBL" id="CAADIO010000045">
    <property type="protein sequence ID" value="VFR95331.1"/>
    <property type="molecule type" value="Genomic_DNA"/>
</dbReference>
<sequence>MLNNQDIAIWLLIALSLGMANLPFLTERVFAVVPWTRGGVAVAKPLWLRMGEVLVFYALVGAVAFSVEATLGNRYTQAWEFYAITFSLFLVLGYPGFVYRYLSRRRKMA</sequence>
<dbReference type="EMBL" id="CAADII010000066">
    <property type="protein sequence ID" value="VFR56533.1"/>
    <property type="molecule type" value="Genomic_DNA"/>
</dbReference>
<dbReference type="EMBL" id="CAADIK010000055">
    <property type="protein sequence ID" value="VFR82588.1"/>
    <property type="molecule type" value="Genomic_DNA"/>
</dbReference>
<evidence type="ECO:0000313" key="2">
    <source>
        <dbReference type="EMBL" id="VFR28042.1"/>
    </source>
</evidence>
<keyword evidence="1 2" id="KW-0812">Transmembrane</keyword>
<dbReference type="Pfam" id="PF10993">
    <property type="entry name" value="DUF2818"/>
    <property type="match status" value="1"/>
</dbReference>
<evidence type="ECO:0000313" key="9">
    <source>
        <dbReference type="EMBL" id="VFS35520.1"/>
    </source>
</evidence>
<evidence type="ECO:0000313" key="8">
    <source>
        <dbReference type="EMBL" id="VFR98159.1"/>
    </source>
</evidence>
<accession>A0A484PPI1</accession>
<dbReference type="AlphaFoldDB" id="A0A484PPI1"/>
<feature type="transmembrane region" description="Helical" evidence="1">
    <location>
        <begin position="79"/>
        <end position="102"/>
    </location>
</feature>
<feature type="transmembrane region" description="Helical" evidence="1">
    <location>
        <begin position="7"/>
        <end position="25"/>
    </location>
</feature>
<dbReference type="EMBL" id="CAADIZ010000077">
    <property type="protein sequence ID" value="VFS35520.1"/>
    <property type="molecule type" value="Genomic_DNA"/>
</dbReference>
<evidence type="ECO:0000313" key="4">
    <source>
        <dbReference type="EMBL" id="VFR56533.1"/>
    </source>
</evidence>
<organism evidence="2">
    <name type="scientific">plant metagenome</name>
    <dbReference type="NCBI Taxonomy" id="1297885"/>
    <lineage>
        <taxon>unclassified sequences</taxon>
        <taxon>metagenomes</taxon>
        <taxon>organismal metagenomes</taxon>
    </lineage>
</organism>
<evidence type="ECO:0000313" key="3">
    <source>
        <dbReference type="EMBL" id="VFR46961.1"/>
    </source>
</evidence>
<dbReference type="EMBL" id="CAADHY010000024">
    <property type="protein sequence ID" value="VFR28042.1"/>
    <property type="molecule type" value="Genomic_DNA"/>
</dbReference>
<feature type="transmembrane region" description="Helical" evidence="1">
    <location>
        <begin position="46"/>
        <end position="67"/>
    </location>
</feature>
<protein>
    <submittedName>
        <fullName evidence="2">FIG003089: Probable transmembrane protein</fullName>
    </submittedName>
</protein>
<dbReference type="InterPro" id="IPR016768">
    <property type="entry name" value="UCP019883"/>
</dbReference>
<gene>
    <name evidence="2" type="ORF">AMP9_1254</name>
    <name evidence="3" type="ORF">ANT2_1256</name>
    <name evidence="5" type="ORF">ANT3_1257</name>
    <name evidence="4" type="ORF">BRI6_1432</name>
    <name evidence="6" type="ORF">BRI9_1487</name>
    <name evidence="8" type="ORF">IVO3_1484</name>
    <name evidence="7" type="ORF">RAN3_1233</name>
    <name evidence="9" type="ORF">RAN7_1424</name>
</gene>
<name>A0A484PPI1_9ZZZZ</name>
<dbReference type="PIRSF" id="PIRSF019883">
    <property type="entry name" value="UCP019883"/>
    <property type="match status" value="1"/>
</dbReference>
<proteinExistence type="predicted"/>
<keyword evidence="1" id="KW-0472">Membrane</keyword>
<dbReference type="EMBL" id="CAADIG010000021">
    <property type="protein sequence ID" value="VFR46961.1"/>
    <property type="molecule type" value="Genomic_DNA"/>
</dbReference>
<reference evidence="2" key="1">
    <citation type="submission" date="2019-03" db="EMBL/GenBank/DDBJ databases">
        <authorList>
            <person name="Danneels B."/>
        </authorList>
    </citation>
    <scope>NUCLEOTIDE SEQUENCE</scope>
</reference>
<evidence type="ECO:0000313" key="5">
    <source>
        <dbReference type="EMBL" id="VFR72863.1"/>
    </source>
</evidence>
<evidence type="ECO:0000313" key="6">
    <source>
        <dbReference type="EMBL" id="VFR82588.1"/>
    </source>
</evidence>
<dbReference type="EMBL" id="CAADIP010000059">
    <property type="protein sequence ID" value="VFR98159.1"/>
    <property type="molecule type" value="Genomic_DNA"/>
</dbReference>